<evidence type="ECO:0000313" key="3">
    <source>
        <dbReference type="Proteomes" id="UP000093898"/>
    </source>
</evidence>
<dbReference type="PROSITE" id="PS50921">
    <property type="entry name" value="ANTAR"/>
    <property type="match status" value="1"/>
</dbReference>
<dbReference type="AlphaFoldDB" id="A0A1A3H024"/>
<dbReference type="InterPro" id="IPR005561">
    <property type="entry name" value="ANTAR"/>
</dbReference>
<feature type="domain" description="ANTAR" evidence="1">
    <location>
        <begin position="1"/>
        <end position="36"/>
    </location>
</feature>
<proteinExistence type="predicted"/>
<protein>
    <recommendedName>
        <fullName evidence="1">ANTAR domain-containing protein</fullName>
    </recommendedName>
</protein>
<reference evidence="2 3" key="1">
    <citation type="submission" date="2016-06" db="EMBL/GenBank/DDBJ databases">
        <authorList>
            <person name="Kjaerup R.B."/>
            <person name="Dalgaard T.S."/>
            <person name="Juul-Madsen H.R."/>
        </authorList>
    </citation>
    <scope>NUCLEOTIDE SEQUENCE [LARGE SCALE GENOMIC DNA]</scope>
    <source>
        <strain evidence="2 3">1127319.6</strain>
    </source>
</reference>
<comment type="caution">
    <text evidence="2">The sequence shown here is derived from an EMBL/GenBank/DDBJ whole genome shotgun (WGS) entry which is preliminary data.</text>
</comment>
<gene>
    <name evidence="2" type="ORF">A5630_23990</name>
</gene>
<dbReference type="EMBL" id="LZLC01000143">
    <property type="protein sequence ID" value="OBJ40949.1"/>
    <property type="molecule type" value="Genomic_DNA"/>
</dbReference>
<dbReference type="Pfam" id="PF03861">
    <property type="entry name" value="ANTAR"/>
    <property type="match status" value="1"/>
</dbReference>
<dbReference type="Proteomes" id="UP000093898">
    <property type="component" value="Unassembled WGS sequence"/>
</dbReference>
<dbReference type="Gene3D" id="1.10.10.10">
    <property type="entry name" value="Winged helix-like DNA-binding domain superfamily/Winged helix DNA-binding domain"/>
    <property type="match status" value="1"/>
</dbReference>
<dbReference type="InterPro" id="IPR036388">
    <property type="entry name" value="WH-like_DNA-bd_sf"/>
</dbReference>
<organism evidence="2 3">
    <name type="scientific">Mycolicibacterium mucogenicum</name>
    <name type="common">Mycobacterium mucogenicum</name>
    <dbReference type="NCBI Taxonomy" id="56689"/>
    <lineage>
        <taxon>Bacteria</taxon>
        <taxon>Bacillati</taxon>
        <taxon>Actinomycetota</taxon>
        <taxon>Actinomycetes</taxon>
        <taxon>Mycobacteriales</taxon>
        <taxon>Mycobacteriaceae</taxon>
        <taxon>Mycolicibacterium</taxon>
    </lineage>
</organism>
<dbReference type="GO" id="GO:0003723">
    <property type="term" value="F:RNA binding"/>
    <property type="evidence" value="ECO:0007669"/>
    <property type="project" value="InterPro"/>
</dbReference>
<name>A0A1A3H024_MYCMU</name>
<evidence type="ECO:0000259" key="1">
    <source>
        <dbReference type="PROSITE" id="PS50921"/>
    </source>
</evidence>
<evidence type="ECO:0000313" key="2">
    <source>
        <dbReference type="EMBL" id="OBJ40949.1"/>
    </source>
</evidence>
<accession>A0A1A3H024</accession>
<sequence length="65" mass="7065">MLMVAYGVDADRAFDILKWRSQTTQVKLKTVAAQLLDALMRQGLSPESTSVVDRLLVADTGLTGV</sequence>